<evidence type="ECO:0000313" key="5">
    <source>
        <dbReference type="EMBL" id="JAI23044.1"/>
    </source>
</evidence>
<accession>A0A0K8U8Q9</accession>
<dbReference type="Gene3D" id="2.30.42.10">
    <property type="match status" value="1"/>
</dbReference>
<evidence type="ECO:0000256" key="2">
    <source>
        <dbReference type="ARBA" id="ARBA00022737"/>
    </source>
</evidence>
<comment type="subcellular location">
    <subcellularLocation>
        <location evidence="1">Cell projection</location>
    </subcellularLocation>
</comment>
<dbReference type="InterPro" id="IPR001478">
    <property type="entry name" value="PDZ"/>
</dbReference>
<feature type="domain" description="PDZ" evidence="4">
    <location>
        <begin position="60"/>
        <end position="129"/>
    </location>
</feature>
<dbReference type="InterPro" id="IPR036034">
    <property type="entry name" value="PDZ_sf"/>
</dbReference>
<sequence length="147" mass="15951">MLTDCSSIQGSTASSSSDVMTLATTSSWCAMSIPSSAAAAAAVASTRLRILRLIRPHARRILVTPDTSPSFGFTVRGGKEFGTGFFISSVERNSEAELKGMRIGDQILRINGFRVDDAVHKEIIQFITNQDRITMKVRSVGMLPIKE</sequence>
<evidence type="ECO:0000259" key="4">
    <source>
        <dbReference type="PROSITE" id="PS50106"/>
    </source>
</evidence>
<keyword evidence="3" id="KW-0966">Cell projection</keyword>
<dbReference type="EMBL" id="GDHF01029270">
    <property type="protein sequence ID" value="JAI23044.1"/>
    <property type="molecule type" value="Transcribed_RNA"/>
</dbReference>
<dbReference type="PANTHER" id="PTHR23116">
    <property type="entry name" value="PDZ DOMAIN CONTAINING WHIRLIN AND HARMONIN-RELATED"/>
    <property type="match status" value="1"/>
</dbReference>
<name>A0A0K8U8Q9_BACLA</name>
<protein>
    <submittedName>
        <fullName evidence="5">Harmonin</fullName>
    </submittedName>
</protein>
<dbReference type="OrthoDB" id="6021951at2759"/>
<dbReference type="AlphaFoldDB" id="A0A0K8U8Q9"/>
<gene>
    <name evidence="5" type="primary">USH1C_0</name>
    <name evidence="5" type="ORF">c2_g1_i2</name>
</gene>
<dbReference type="InterPro" id="IPR051844">
    <property type="entry name" value="USH2_Complex_Protein"/>
</dbReference>
<dbReference type="SUPFAM" id="SSF50156">
    <property type="entry name" value="PDZ domain-like"/>
    <property type="match status" value="1"/>
</dbReference>
<proteinExistence type="predicted"/>
<reference evidence="5" key="1">
    <citation type="submission" date="2015-06" db="EMBL/GenBank/DDBJ databases">
        <authorList>
            <person name="Hoefler B.C."/>
            <person name="Straight P.D."/>
        </authorList>
    </citation>
    <scope>NUCLEOTIDE SEQUENCE</scope>
</reference>
<dbReference type="GO" id="GO:0032426">
    <property type="term" value="C:stereocilium tip"/>
    <property type="evidence" value="ECO:0007669"/>
    <property type="project" value="TreeGrafter"/>
</dbReference>
<dbReference type="SMART" id="SM00228">
    <property type="entry name" value="PDZ"/>
    <property type="match status" value="1"/>
</dbReference>
<dbReference type="Pfam" id="PF00595">
    <property type="entry name" value="PDZ"/>
    <property type="match status" value="1"/>
</dbReference>
<dbReference type="GO" id="GO:0005929">
    <property type="term" value="C:cilium"/>
    <property type="evidence" value="ECO:0007669"/>
    <property type="project" value="TreeGrafter"/>
</dbReference>
<organism evidence="5">
    <name type="scientific">Bactrocera latifrons</name>
    <name type="common">Malaysian fruit fly</name>
    <name type="synonym">Chaetodacus latifrons</name>
    <dbReference type="NCBI Taxonomy" id="174628"/>
    <lineage>
        <taxon>Eukaryota</taxon>
        <taxon>Metazoa</taxon>
        <taxon>Ecdysozoa</taxon>
        <taxon>Arthropoda</taxon>
        <taxon>Hexapoda</taxon>
        <taxon>Insecta</taxon>
        <taxon>Pterygota</taxon>
        <taxon>Neoptera</taxon>
        <taxon>Endopterygota</taxon>
        <taxon>Diptera</taxon>
        <taxon>Brachycera</taxon>
        <taxon>Muscomorpha</taxon>
        <taxon>Tephritoidea</taxon>
        <taxon>Tephritidae</taxon>
        <taxon>Bactrocera</taxon>
        <taxon>Bactrocera</taxon>
    </lineage>
</organism>
<dbReference type="PROSITE" id="PS50106">
    <property type="entry name" value="PDZ"/>
    <property type="match status" value="1"/>
</dbReference>
<evidence type="ECO:0000256" key="3">
    <source>
        <dbReference type="ARBA" id="ARBA00023273"/>
    </source>
</evidence>
<dbReference type="PANTHER" id="PTHR23116:SF36">
    <property type="entry name" value="HARMONIN"/>
    <property type="match status" value="1"/>
</dbReference>
<dbReference type="GO" id="GO:0002142">
    <property type="term" value="C:stereocilia ankle link complex"/>
    <property type="evidence" value="ECO:0007669"/>
    <property type="project" value="TreeGrafter"/>
</dbReference>
<dbReference type="GO" id="GO:0005886">
    <property type="term" value="C:plasma membrane"/>
    <property type="evidence" value="ECO:0007669"/>
    <property type="project" value="TreeGrafter"/>
</dbReference>
<evidence type="ECO:0000256" key="1">
    <source>
        <dbReference type="ARBA" id="ARBA00004316"/>
    </source>
</evidence>
<keyword evidence="2" id="KW-0677">Repeat</keyword>